<dbReference type="SUPFAM" id="SSF51306">
    <property type="entry name" value="LexA/Signal peptidase"/>
    <property type="match status" value="1"/>
</dbReference>
<keyword evidence="1" id="KW-0805">Transcription regulation</keyword>
<gene>
    <name evidence="5" type="ORF">MM59RIKEN_27360</name>
</gene>
<evidence type="ECO:0000256" key="3">
    <source>
        <dbReference type="ARBA" id="ARBA00023163"/>
    </source>
</evidence>
<dbReference type="SMART" id="SM00530">
    <property type="entry name" value="HTH_XRE"/>
    <property type="match status" value="1"/>
</dbReference>
<organism evidence="5 6">
    <name type="scientific">Pusillibacter faecalis</name>
    <dbReference type="NCBI Taxonomy" id="2714358"/>
    <lineage>
        <taxon>Bacteria</taxon>
        <taxon>Bacillati</taxon>
        <taxon>Bacillota</taxon>
        <taxon>Clostridia</taxon>
        <taxon>Eubacteriales</taxon>
        <taxon>Oscillospiraceae</taxon>
        <taxon>Pusillibacter</taxon>
    </lineage>
</organism>
<evidence type="ECO:0000256" key="2">
    <source>
        <dbReference type="ARBA" id="ARBA00023125"/>
    </source>
</evidence>
<dbReference type="PANTHER" id="PTHR40661:SF3">
    <property type="entry name" value="FELS-1 PROPHAGE TRANSCRIPTIONAL REGULATOR"/>
    <property type="match status" value="1"/>
</dbReference>
<keyword evidence="2" id="KW-0238">DNA-binding</keyword>
<dbReference type="RefSeq" id="WP_213543539.1">
    <property type="nucleotide sequence ID" value="NZ_AP023420.1"/>
</dbReference>
<accession>A0A810QGZ0</accession>
<dbReference type="Pfam" id="PF00717">
    <property type="entry name" value="Peptidase_S24"/>
    <property type="match status" value="1"/>
</dbReference>
<dbReference type="InterPro" id="IPR036286">
    <property type="entry name" value="LexA/Signal_pep-like_sf"/>
</dbReference>
<dbReference type="EMBL" id="AP023420">
    <property type="protein sequence ID" value="BCK85417.1"/>
    <property type="molecule type" value="Genomic_DNA"/>
</dbReference>
<dbReference type="InterPro" id="IPR039418">
    <property type="entry name" value="LexA-like"/>
</dbReference>
<dbReference type="GO" id="GO:0003677">
    <property type="term" value="F:DNA binding"/>
    <property type="evidence" value="ECO:0007669"/>
    <property type="project" value="UniProtKB-KW"/>
</dbReference>
<keyword evidence="3" id="KW-0804">Transcription</keyword>
<proteinExistence type="predicted"/>
<evidence type="ECO:0000313" key="5">
    <source>
        <dbReference type="EMBL" id="BCK85417.1"/>
    </source>
</evidence>
<name>A0A810QGZ0_9FIRM</name>
<dbReference type="CDD" id="cd06529">
    <property type="entry name" value="S24_LexA-like"/>
    <property type="match status" value="1"/>
</dbReference>
<feature type="domain" description="HTH cro/C1-type" evidence="4">
    <location>
        <begin position="7"/>
        <end position="62"/>
    </location>
</feature>
<keyword evidence="6" id="KW-1185">Reference proteome</keyword>
<dbReference type="Gene3D" id="1.10.260.40">
    <property type="entry name" value="lambda repressor-like DNA-binding domains"/>
    <property type="match status" value="1"/>
</dbReference>
<dbReference type="InterPro" id="IPR015927">
    <property type="entry name" value="Peptidase_S24_S26A/B/C"/>
</dbReference>
<dbReference type="KEGG" id="pfaa:MM59RIKEN_27360"/>
<dbReference type="AlphaFoldDB" id="A0A810QGZ0"/>
<sequence>MNFLEKLDYLMKKKGLNKSKLSKLSGVPYTTIDGFYKKGYENTKISTIQKIALALDVSLDYLADDSISDEHFQPKVLRVDFGHGEMGAKKAPPLSGEAMRLAKDYDSLDRWGRQALRELAETELQRMEDEKRFQEEAEEPETPPVINLFINPSAAGPALGETGQSCEPYELKPEDPRGASYAIRVQGNSMEPDFPDESIVFVNHDEMRDGDIGVFCVDGATVIKQWHYDRMLGITYLFSLNRKRSDADLVITASSGRSLVWQGRVMTKKRYPLPGR</sequence>
<dbReference type="PROSITE" id="PS50943">
    <property type="entry name" value="HTH_CROC1"/>
    <property type="match status" value="1"/>
</dbReference>
<evidence type="ECO:0000259" key="4">
    <source>
        <dbReference type="PROSITE" id="PS50943"/>
    </source>
</evidence>
<dbReference type="Pfam" id="PF13443">
    <property type="entry name" value="HTH_26"/>
    <property type="match status" value="1"/>
</dbReference>
<dbReference type="Proteomes" id="UP000679848">
    <property type="component" value="Chromosome"/>
</dbReference>
<evidence type="ECO:0000313" key="6">
    <source>
        <dbReference type="Proteomes" id="UP000679848"/>
    </source>
</evidence>
<dbReference type="InterPro" id="IPR001387">
    <property type="entry name" value="Cro/C1-type_HTH"/>
</dbReference>
<dbReference type="CDD" id="cd00093">
    <property type="entry name" value="HTH_XRE"/>
    <property type="match status" value="1"/>
</dbReference>
<dbReference type="InterPro" id="IPR010982">
    <property type="entry name" value="Lambda_DNA-bd_dom_sf"/>
</dbReference>
<protein>
    <recommendedName>
        <fullName evidence="4">HTH cro/C1-type domain-containing protein</fullName>
    </recommendedName>
</protein>
<evidence type="ECO:0000256" key="1">
    <source>
        <dbReference type="ARBA" id="ARBA00023015"/>
    </source>
</evidence>
<dbReference type="Gene3D" id="2.10.109.10">
    <property type="entry name" value="Umud Fragment, subunit A"/>
    <property type="match status" value="1"/>
</dbReference>
<reference evidence="5" key="1">
    <citation type="submission" date="2020-09" db="EMBL/GenBank/DDBJ databases">
        <title>New species isolated from human feces.</title>
        <authorList>
            <person name="Kitahara M."/>
            <person name="Shigeno Y."/>
            <person name="Shime M."/>
            <person name="Matsumoto Y."/>
            <person name="Nakamura S."/>
            <person name="Motooka D."/>
            <person name="Fukuoka S."/>
            <person name="Nishikawa H."/>
            <person name="Benno Y."/>
        </authorList>
    </citation>
    <scope>NUCLEOTIDE SEQUENCE</scope>
    <source>
        <strain evidence="5">MM59</strain>
    </source>
</reference>
<dbReference type="SUPFAM" id="SSF47413">
    <property type="entry name" value="lambda repressor-like DNA-binding domains"/>
    <property type="match status" value="1"/>
</dbReference>
<dbReference type="PANTHER" id="PTHR40661">
    <property type="match status" value="1"/>
</dbReference>